<name>A0ABN0C862_9ACTN</name>
<proteinExistence type="predicted"/>
<evidence type="ECO:0000313" key="1">
    <source>
        <dbReference type="EMBL" id="EFS93504.1"/>
    </source>
</evidence>
<dbReference type="Proteomes" id="UP000003179">
    <property type="component" value="Unassembled WGS sequence"/>
</dbReference>
<keyword evidence="2" id="KW-1185">Reference proteome</keyword>
<protein>
    <submittedName>
        <fullName evidence="1">Uncharacterized protein</fullName>
    </submittedName>
</protein>
<reference evidence="1" key="1">
    <citation type="submission" date="2010-08" db="EMBL/GenBank/DDBJ databases">
        <authorList>
            <person name="Weinstock G."/>
            <person name="Sodergren E."/>
            <person name="Clifton S."/>
            <person name="Fulton L."/>
            <person name="Fulton B."/>
            <person name="Courtney L."/>
            <person name="Fronick C."/>
            <person name="Harrison M."/>
            <person name="Strong C."/>
            <person name="Farmer C."/>
            <person name="Delahaunty K."/>
            <person name="Markovic C."/>
            <person name="Hall O."/>
            <person name="Minx P."/>
            <person name="Tomlinson C."/>
            <person name="Mitreva M."/>
            <person name="Hou S."/>
            <person name="Chen J."/>
            <person name="Wollam A."/>
            <person name="Pepin K.H."/>
            <person name="Johnson M."/>
            <person name="Bhonagiri V."/>
            <person name="Zhang X."/>
            <person name="Suruliraj S."/>
            <person name="Warren W."/>
            <person name="Chinwalla A."/>
            <person name="Mardis E.R."/>
            <person name="Wilson R.K."/>
        </authorList>
    </citation>
    <scope>NUCLEOTIDE SEQUENCE [LARGE SCALE GENOMIC DNA]</scope>
    <source>
        <strain evidence="1">HL044PA1</strain>
    </source>
</reference>
<dbReference type="EMBL" id="ADZU01000009">
    <property type="protein sequence ID" value="EFS93504.1"/>
    <property type="molecule type" value="Genomic_DNA"/>
</dbReference>
<sequence length="50" mass="5484">MALTTSWRGPSFFSRGQAQRGQLRCERGCDGIMTQGEFLGTHPTGSCLFC</sequence>
<evidence type="ECO:0000313" key="2">
    <source>
        <dbReference type="Proteomes" id="UP000003179"/>
    </source>
</evidence>
<comment type="caution">
    <text evidence="1">The sequence shown here is derived from an EMBL/GenBank/DDBJ whole genome shotgun (WGS) entry which is preliminary data.</text>
</comment>
<organism evidence="1 2">
    <name type="scientific">Cutibacterium modestum HL044PA1</name>
    <dbReference type="NCBI Taxonomy" id="765109"/>
    <lineage>
        <taxon>Bacteria</taxon>
        <taxon>Bacillati</taxon>
        <taxon>Actinomycetota</taxon>
        <taxon>Actinomycetes</taxon>
        <taxon>Propionibacteriales</taxon>
        <taxon>Propionibacteriaceae</taxon>
        <taxon>Cutibacterium</taxon>
        <taxon>Cutibacterium modestum</taxon>
    </lineage>
</organism>
<gene>
    <name evidence="1" type="ORF">HMPREF9607_00287</name>
</gene>
<accession>A0ABN0C862</accession>